<sequence length="428" mass="50091">MDIVDLSLFDSAIQNTGSPGKVIGMTVDCYARFIGEGFPTVYLRVIYVFLTFCIYVMGSIIFFRLFKNKIFKTVQKLTYKPDDEDEDKVNGKNENNVSLKIENLSQYENNDKNIEDQKIKENKNYCIQQSQQKQSPKNSFIINNMNIIQNNKNQQKQQSRYLDDEIIDPSPSYSLLLTKTFIFLFIDIQPSYIQIIIDSISCKQIGEKSYLVNDTTLECDSSVNSLKYKYVGMEAQIEKYFQNQIAQEKQEFKQFQNQVRDTFMKSQDKDSIKNSQDIDKLQIHSQLFLDSTLQEKDEFYLGQKEGNAGLNSLILNSYTSYSDLENDKQECMQKQHNNVNNSINSIEQQQQNLQHNEKLQNNFFSYKSEHMQPIDEDDIKSDLQNIQQAQKTNDHILKQKNYETKKNRVQKVQIQIIKKDTNLDKINS</sequence>
<dbReference type="InParanoid" id="A0A0V0R1G1"/>
<keyword evidence="1" id="KW-1133">Transmembrane helix</keyword>
<evidence type="ECO:0000256" key="1">
    <source>
        <dbReference type="SAM" id="Phobius"/>
    </source>
</evidence>
<keyword evidence="1" id="KW-0472">Membrane</keyword>
<gene>
    <name evidence="2" type="ORF">PPERSA_06170</name>
</gene>
<protein>
    <recommendedName>
        <fullName evidence="4">Transmembrane protein</fullName>
    </recommendedName>
</protein>
<keyword evidence="3" id="KW-1185">Reference proteome</keyword>
<dbReference type="AlphaFoldDB" id="A0A0V0R1G1"/>
<organism evidence="2 3">
    <name type="scientific">Pseudocohnilembus persalinus</name>
    <name type="common">Ciliate</name>
    <dbReference type="NCBI Taxonomy" id="266149"/>
    <lineage>
        <taxon>Eukaryota</taxon>
        <taxon>Sar</taxon>
        <taxon>Alveolata</taxon>
        <taxon>Ciliophora</taxon>
        <taxon>Intramacronucleata</taxon>
        <taxon>Oligohymenophorea</taxon>
        <taxon>Scuticociliatia</taxon>
        <taxon>Philasterida</taxon>
        <taxon>Pseudocohnilembidae</taxon>
        <taxon>Pseudocohnilembus</taxon>
    </lineage>
</organism>
<name>A0A0V0R1G1_PSEPJ</name>
<keyword evidence="1" id="KW-0812">Transmembrane</keyword>
<reference evidence="2 3" key="1">
    <citation type="journal article" date="2015" name="Sci. Rep.">
        <title>Genome of the facultative scuticociliatosis pathogen Pseudocohnilembus persalinus provides insight into its virulence through horizontal gene transfer.</title>
        <authorList>
            <person name="Xiong J."/>
            <person name="Wang G."/>
            <person name="Cheng J."/>
            <person name="Tian M."/>
            <person name="Pan X."/>
            <person name="Warren A."/>
            <person name="Jiang C."/>
            <person name="Yuan D."/>
            <person name="Miao W."/>
        </authorList>
    </citation>
    <scope>NUCLEOTIDE SEQUENCE [LARGE SCALE GENOMIC DNA]</scope>
    <source>
        <strain evidence="2">36N120E</strain>
    </source>
</reference>
<evidence type="ECO:0000313" key="2">
    <source>
        <dbReference type="EMBL" id="KRX07992.1"/>
    </source>
</evidence>
<proteinExistence type="predicted"/>
<evidence type="ECO:0008006" key="4">
    <source>
        <dbReference type="Google" id="ProtNLM"/>
    </source>
</evidence>
<dbReference type="EMBL" id="LDAU01000076">
    <property type="protein sequence ID" value="KRX07992.1"/>
    <property type="molecule type" value="Genomic_DNA"/>
</dbReference>
<comment type="caution">
    <text evidence="2">The sequence shown here is derived from an EMBL/GenBank/DDBJ whole genome shotgun (WGS) entry which is preliminary data.</text>
</comment>
<dbReference type="Proteomes" id="UP000054937">
    <property type="component" value="Unassembled WGS sequence"/>
</dbReference>
<feature type="transmembrane region" description="Helical" evidence="1">
    <location>
        <begin position="45"/>
        <end position="66"/>
    </location>
</feature>
<accession>A0A0V0R1G1</accession>
<evidence type="ECO:0000313" key="3">
    <source>
        <dbReference type="Proteomes" id="UP000054937"/>
    </source>
</evidence>